<comment type="subcellular location">
    <subcellularLocation>
        <location evidence="1">Periplasm</location>
    </subcellularLocation>
</comment>
<dbReference type="HOGENOM" id="CLU_762649_0_0_5"/>
<dbReference type="GO" id="GO:0015833">
    <property type="term" value="P:peptide transport"/>
    <property type="evidence" value="ECO:0007669"/>
    <property type="project" value="TreeGrafter"/>
</dbReference>
<evidence type="ECO:0000313" key="7">
    <source>
        <dbReference type="Proteomes" id="UP000019666"/>
    </source>
</evidence>
<reference evidence="6 7" key="1">
    <citation type="submission" date="2013-02" db="EMBL/GenBank/DDBJ databases">
        <authorList>
            <person name="Fiebig A."/>
            <person name="Goeker M."/>
            <person name="Klenk H.-P.P."/>
        </authorList>
    </citation>
    <scope>NUCLEOTIDE SEQUENCE [LARGE SCALE GENOMIC DNA]</scope>
    <source>
        <strain evidence="6 7">DSM 19309</strain>
    </source>
</reference>
<dbReference type="Gene3D" id="3.10.105.10">
    <property type="entry name" value="Dipeptide-binding Protein, Domain 3"/>
    <property type="match status" value="1"/>
</dbReference>
<dbReference type="Proteomes" id="UP000019666">
    <property type="component" value="Unassembled WGS sequence"/>
</dbReference>
<keyword evidence="7" id="KW-1185">Reference proteome</keyword>
<comment type="caution">
    <text evidence="6">The sequence shown here is derived from an EMBL/GenBank/DDBJ whole genome shotgun (WGS) entry which is preliminary data.</text>
</comment>
<evidence type="ECO:0000256" key="4">
    <source>
        <dbReference type="ARBA" id="ARBA00022729"/>
    </source>
</evidence>
<dbReference type="GO" id="GO:1904680">
    <property type="term" value="F:peptide transmembrane transporter activity"/>
    <property type="evidence" value="ECO:0007669"/>
    <property type="project" value="TreeGrafter"/>
</dbReference>
<dbReference type="GO" id="GO:0030313">
    <property type="term" value="C:cell envelope"/>
    <property type="evidence" value="ECO:0007669"/>
    <property type="project" value="UniProtKB-SubCell"/>
</dbReference>
<evidence type="ECO:0000313" key="6">
    <source>
        <dbReference type="EMBL" id="EYD72902.1"/>
    </source>
</evidence>
<sequence>MILPAETPATDAGVNPIPGTGPYYFESYNPNESLVMVRNPHFKEWSQDAQPDGYVDRIEYGFGLTDEAQVTAVQNGQADWMFDQPPADRLNEIGTQYAEQVHVNPLTAFWYAPMNVNMAPFDDVRVRQALNYAVDRNALVQVFGGPVLAQPVCQILPPGFPGHEDSCVYTQNPGTAWTAPDMDKARALVEESGTAGQDVTVVVEDTTVSRGVGTYLQSVLTDLGYNASVNAISSNIQFTYIQNTNNNVQISVSQWYQDYPAASNFLNVLLSCASFHPGSDASVNISGYCNEELDARMQAAMELAVTDPEAANAEWAKIDQAFMEEAPVVPLFTPKSIDFLSTRVGNYMFSNQYKWVMSEAWVQ</sequence>
<dbReference type="SUPFAM" id="SSF53850">
    <property type="entry name" value="Periplasmic binding protein-like II"/>
    <property type="match status" value="1"/>
</dbReference>
<accession>A0A017HEG4</accession>
<dbReference type="Pfam" id="PF00496">
    <property type="entry name" value="SBP_bac_5"/>
    <property type="match status" value="1"/>
</dbReference>
<comment type="similarity">
    <text evidence="2">Belongs to the bacterial solute-binding protein 5 family.</text>
</comment>
<dbReference type="CDD" id="cd08506">
    <property type="entry name" value="PBP2_clavulanate_OppA2"/>
    <property type="match status" value="1"/>
</dbReference>
<evidence type="ECO:0000256" key="1">
    <source>
        <dbReference type="ARBA" id="ARBA00004418"/>
    </source>
</evidence>
<evidence type="ECO:0000259" key="5">
    <source>
        <dbReference type="Pfam" id="PF00496"/>
    </source>
</evidence>
<dbReference type="EMBL" id="AOSK01000132">
    <property type="protein sequence ID" value="EYD72902.1"/>
    <property type="molecule type" value="Genomic_DNA"/>
</dbReference>
<name>A0A017HEG4_9RHOB</name>
<gene>
    <name evidence="6" type="ORF">Rumeso_04778</name>
</gene>
<feature type="domain" description="Solute-binding protein family 5" evidence="5">
    <location>
        <begin position="14"/>
        <end position="273"/>
    </location>
</feature>
<dbReference type="RefSeq" id="WP_211262799.1">
    <property type="nucleotide sequence ID" value="NZ_KK088558.1"/>
</dbReference>
<dbReference type="PANTHER" id="PTHR30290:SF10">
    <property type="entry name" value="PERIPLASMIC OLIGOPEPTIDE-BINDING PROTEIN-RELATED"/>
    <property type="match status" value="1"/>
</dbReference>
<keyword evidence="3" id="KW-0813">Transport</keyword>
<dbReference type="Gene3D" id="3.40.190.10">
    <property type="entry name" value="Periplasmic binding protein-like II"/>
    <property type="match status" value="1"/>
</dbReference>
<dbReference type="AlphaFoldDB" id="A0A017HEG4"/>
<proteinExistence type="inferred from homology"/>
<keyword evidence="4" id="KW-0732">Signal</keyword>
<evidence type="ECO:0000256" key="3">
    <source>
        <dbReference type="ARBA" id="ARBA00022448"/>
    </source>
</evidence>
<dbReference type="PATRIC" id="fig|442562.3.peg.4703"/>
<evidence type="ECO:0000256" key="2">
    <source>
        <dbReference type="ARBA" id="ARBA00005695"/>
    </source>
</evidence>
<dbReference type="InterPro" id="IPR000914">
    <property type="entry name" value="SBP_5_dom"/>
</dbReference>
<dbReference type="InterPro" id="IPR039424">
    <property type="entry name" value="SBP_5"/>
</dbReference>
<protein>
    <submittedName>
        <fullName evidence="6">Oligopeptide ABC transporter, periplasmic oligopeptide-binding protein OppA</fullName>
    </submittedName>
</protein>
<organism evidence="6 7">
    <name type="scientific">Rubellimicrobium mesophilum DSM 19309</name>
    <dbReference type="NCBI Taxonomy" id="442562"/>
    <lineage>
        <taxon>Bacteria</taxon>
        <taxon>Pseudomonadati</taxon>
        <taxon>Pseudomonadota</taxon>
        <taxon>Alphaproteobacteria</taxon>
        <taxon>Rhodobacterales</taxon>
        <taxon>Roseobacteraceae</taxon>
        <taxon>Rubellimicrobium</taxon>
    </lineage>
</organism>
<dbReference type="STRING" id="442562.Rumeso_04778"/>
<dbReference type="PANTHER" id="PTHR30290">
    <property type="entry name" value="PERIPLASMIC BINDING COMPONENT OF ABC TRANSPORTER"/>
    <property type="match status" value="1"/>
</dbReference>